<dbReference type="Gene3D" id="1.10.10.10">
    <property type="entry name" value="Winged helix-like DNA-binding domain superfamily/Winged helix DNA-binding domain"/>
    <property type="match status" value="1"/>
</dbReference>
<dbReference type="SUPFAM" id="SSF46785">
    <property type="entry name" value="Winged helix' DNA-binding domain"/>
    <property type="match status" value="1"/>
</dbReference>
<name>A0A3M0GKH7_9ACTN</name>
<evidence type="ECO:0000313" key="1">
    <source>
        <dbReference type="EMBL" id="RMB62113.1"/>
    </source>
</evidence>
<dbReference type="AlphaFoldDB" id="A0A3M0GKH7"/>
<dbReference type="InterPro" id="IPR036390">
    <property type="entry name" value="WH_DNA-bd_sf"/>
</dbReference>
<protein>
    <recommendedName>
        <fullName evidence="3">Transcriptional regulator</fullName>
    </recommendedName>
</protein>
<dbReference type="Proteomes" id="UP000275256">
    <property type="component" value="Unassembled WGS sequence"/>
</dbReference>
<keyword evidence="2" id="KW-1185">Reference proteome</keyword>
<sequence length="234" mass="25358">MHANGPRPLTTPPPLTPPRRRVLQAVLDLDGTQVTINNVAQHLGGHANSARQHLDALTALKLLTVSDVASDRPGRRPRGYTLTAMGRQSLGAGRVDETRELADVFASYLVATGNGPREAQEIGRAWGTKRADELTRDHAEQPLDAVIEVLDILGFDPSTVHTEQGDAVILRTCPLLDMAHGSPEFICNIHQGLIDGVLRRIGAREGVQLLPFSEPDGCRMTLKTPVDQPKNRAS</sequence>
<comment type="caution">
    <text evidence="1">The sequence shown here is derived from an EMBL/GenBank/DDBJ whole genome shotgun (WGS) entry which is preliminary data.</text>
</comment>
<dbReference type="EMBL" id="REFW01000001">
    <property type="protein sequence ID" value="RMB62113.1"/>
    <property type="molecule type" value="Genomic_DNA"/>
</dbReference>
<accession>A0A3M0GKH7</accession>
<evidence type="ECO:0000313" key="2">
    <source>
        <dbReference type="Proteomes" id="UP000275256"/>
    </source>
</evidence>
<proteinExistence type="predicted"/>
<dbReference type="InterPro" id="IPR036388">
    <property type="entry name" value="WH-like_DNA-bd_sf"/>
</dbReference>
<organism evidence="1 2">
    <name type="scientific">Tessaracoccus antarcticus</name>
    <dbReference type="NCBI Taxonomy" id="2479848"/>
    <lineage>
        <taxon>Bacteria</taxon>
        <taxon>Bacillati</taxon>
        <taxon>Actinomycetota</taxon>
        <taxon>Actinomycetes</taxon>
        <taxon>Propionibacteriales</taxon>
        <taxon>Propionibacteriaceae</taxon>
        <taxon>Tessaracoccus</taxon>
    </lineage>
</organism>
<reference evidence="1 2" key="1">
    <citation type="submission" date="2018-10" db="EMBL/GenBank/DDBJ databases">
        <title>Tessaracoccus antarcticuss sp. nov., isolated from sediment.</title>
        <authorList>
            <person name="Zhou L.Y."/>
            <person name="Du Z.J."/>
        </authorList>
    </citation>
    <scope>NUCLEOTIDE SEQUENCE [LARGE SCALE GENOMIC DNA]</scope>
    <source>
        <strain evidence="1 2">JDX10</strain>
    </source>
</reference>
<evidence type="ECO:0008006" key="3">
    <source>
        <dbReference type="Google" id="ProtNLM"/>
    </source>
</evidence>
<gene>
    <name evidence="1" type="ORF">EAX62_05940</name>
</gene>